<proteinExistence type="inferred from homology"/>
<dbReference type="PANTHER" id="PTHR42801:SF4">
    <property type="entry name" value="AHPC_TSA FAMILY PROTEIN"/>
    <property type="match status" value="1"/>
</dbReference>
<protein>
    <recommendedName>
        <fullName evidence="2">thioredoxin-dependent peroxiredoxin</fullName>
        <ecNumber evidence="2">1.11.1.24</ecNumber>
    </recommendedName>
    <alternativeName>
        <fullName evidence="8">Thioredoxin peroxidase</fullName>
    </alternativeName>
    <alternativeName>
        <fullName evidence="10">Thioredoxin-dependent peroxiredoxin Bcp</fullName>
    </alternativeName>
</protein>
<evidence type="ECO:0000256" key="10">
    <source>
        <dbReference type="ARBA" id="ARBA00042639"/>
    </source>
</evidence>
<reference evidence="14 15" key="1">
    <citation type="submission" date="2016-03" db="EMBL/GenBank/DDBJ databases">
        <title>Acetic acid bacteria sequencing.</title>
        <authorList>
            <person name="Brandt J."/>
            <person name="Jakob F."/>
            <person name="Vogel R.F."/>
        </authorList>
    </citation>
    <scope>NUCLEOTIDE SEQUENCE [LARGE SCALE GENOMIC DNA]</scope>
    <source>
        <strain evidence="14 15">TMW2.1153</strain>
    </source>
</reference>
<evidence type="ECO:0000256" key="2">
    <source>
        <dbReference type="ARBA" id="ARBA00013017"/>
    </source>
</evidence>
<sequence length="183" mass="19834">MTTIRQLFALIVATGLTLSTQAHAALPPGDKAPDFTLPASLAGHGFSFSLKEALKKGPVVLYFYPAAFTPGCTIEAHDFAEAMDQFHDLNATVIGVSMDQLDTLKKFSVSECRSRFAVAADESGSVSRLYDARLSSGVHAARVSYVITPDDRILMSYENRSPDEHVAQALMALQKWKAGSSRH</sequence>
<keyword evidence="4" id="KW-0049">Antioxidant</keyword>
<name>A0A1U9KH89_ACEAC</name>
<evidence type="ECO:0000256" key="8">
    <source>
        <dbReference type="ARBA" id="ARBA00032824"/>
    </source>
</evidence>
<feature type="domain" description="Thioredoxin" evidence="13">
    <location>
        <begin position="26"/>
        <end position="175"/>
    </location>
</feature>
<accession>A0A1U9KH89</accession>
<dbReference type="EMBL" id="CP014692">
    <property type="protein sequence ID" value="AQS85126.1"/>
    <property type="molecule type" value="Genomic_DNA"/>
</dbReference>
<dbReference type="InterPro" id="IPR000866">
    <property type="entry name" value="AhpC/TSA"/>
</dbReference>
<dbReference type="GO" id="GO:0045454">
    <property type="term" value="P:cell redox homeostasis"/>
    <property type="evidence" value="ECO:0007669"/>
    <property type="project" value="TreeGrafter"/>
</dbReference>
<evidence type="ECO:0000313" key="14">
    <source>
        <dbReference type="EMBL" id="AQS85126.1"/>
    </source>
</evidence>
<keyword evidence="7" id="KW-0676">Redox-active center</keyword>
<feature type="signal peptide" evidence="12">
    <location>
        <begin position="1"/>
        <end position="24"/>
    </location>
</feature>
<dbReference type="OrthoDB" id="5572803at2"/>
<gene>
    <name evidence="14" type="ORF">A0U92_10415</name>
</gene>
<dbReference type="GO" id="GO:0005737">
    <property type="term" value="C:cytoplasm"/>
    <property type="evidence" value="ECO:0007669"/>
    <property type="project" value="TreeGrafter"/>
</dbReference>
<evidence type="ECO:0000256" key="6">
    <source>
        <dbReference type="ARBA" id="ARBA00023157"/>
    </source>
</evidence>
<dbReference type="InterPro" id="IPR050924">
    <property type="entry name" value="Peroxiredoxin_BCP/PrxQ"/>
</dbReference>
<dbReference type="Gene3D" id="3.40.30.10">
    <property type="entry name" value="Glutaredoxin"/>
    <property type="match status" value="1"/>
</dbReference>
<dbReference type="PROSITE" id="PS51352">
    <property type="entry name" value="THIOREDOXIN_2"/>
    <property type="match status" value="1"/>
</dbReference>
<evidence type="ECO:0000256" key="11">
    <source>
        <dbReference type="ARBA" id="ARBA00049091"/>
    </source>
</evidence>
<evidence type="ECO:0000256" key="7">
    <source>
        <dbReference type="ARBA" id="ARBA00023284"/>
    </source>
</evidence>
<feature type="chain" id="PRO_5012730633" description="thioredoxin-dependent peroxiredoxin" evidence="12">
    <location>
        <begin position="25"/>
        <end position="183"/>
    </location>
</feature>
<dbReference type="KEGG" id="aace:A0U92_10415"/>
<dbReference type="CDD" id="cd03017">
    <property type="entry name" value="PRX_BCP"/>
    <property type="match status" value="1"/>
</dbReference>
<dbReference type="InterPro" id="IPR036249">
    <property type="entry name" value="Thioredoxin-like_sf"/>
</dbReference>
<evidence type="ECO:0000256" key="12">
    <source>
        <dbReference type="SAM" id="SignalP"/>
    </source>
</evidence>
<dbReference type="RefSeq" id="WP_077813171.1">
    <property type="nucleotide sequence ID" value="NZ_CP014692.1"/>
</dbReference>
<keyword evidence="3" id="KW-0575">Peroxidase</keyword>
<evidence type="ECO:0000259" key="13">
    <source>
        <dbReference type="PROSITE" id="PS51352"/>
    </source>
</evidence>
<evidence type="ECO:0000256" key="9">
    <source>
        <dbReference type="ARBA" id="ARBA00038489"/>
    </source>
</evidence>
<dbReference type="Proteomes" id="UP000188937">
    <property type="component" value="Chromosome"/>
</dbReference>
<dbReference type="Pfam" id="PF00578">
    <property type="entry name" value="AhpC-TSA"/>
    <property type="match status" value="1"/>
</dbReference>
<comment type="function">
    <text evidence="1">Thiol-specific peroxidase that catalyzes the reduction of hydrogen peroxide and organic hydroperoxides to water and alcohols, respectively. Plays a role in cell protection against oxidative stress by detoxifying peroxides and as sensor of hydrogen peroxide-mediated signaling events.</text>
</comment>
<evidence type="ECO:0000256" key="1">
    <source>
        <dbReference type="ARBA" id="ARBA00003330"/>
    </source>
</evidence>
<keyword evidence="6" id="KW-1015">Disulfide bond</keyword>
<dbReference type="GO" id="GO:0008379">
    <property type="term" value="F:thioredoxin peroxidase activity"/>
    <property type="evidence" value="ECO:0007669"/>
    <property type="project" value="TreeGrafter"/>
</dbReference>
<evidence type="ECO:0000256" key="4">
    <source>
        <dbReference type="ARBA" id="ARBA00022862"/>
    </source>
</evidence>
<dbReference type="PANTHER" id="PTHR42801">
    <property type="entry name" value="THIOREDOXIN-DEPENDENT PEROXIDE REDUCTASE"/>
    <property type="match status" value="1"/>
</dbReference>
<evidence type="ECO:0000313" key="15">
    <source>
        <dbReference type="Proteomes" id="UP000188937"/>
    </source>
</evidence>
<comment type="catalytic activity">
    <reaction evidence="11">
        <text>a hydroperoxide + [thioredoxin]-dithiol = an alcohol + [thioredoxin]-disulfide + H2O</text>
        <dbReference type="Rhea" id="RHEA:62620"/>
        <dbReference type="Rhea" id="RHEA-COMP:10698"/>
        <dbReference type="Rhea" id="RHEA-COMP:10700"/>
        <dbReference type="ChEBI" id="CHEBI:15377"/>
        <dbReference type="ChEBI" id="CHEBI:29950"/>
        <dbReference type="ChEBI" id="CHEBI:30879"/>
        <dbReference type="ChEBI" id="CHEBI:35924"/>
        <dbReference type="ChEBI" id="CHEBI:50058"/>
        <dbReference type="EC" id="1.11.1.24"/>
    </reaction>
</comment>
<dbReference type="InterPro" id="IPR013766">
    <property type="entry name" value="Thioredoxin_domain"/>
</dbReference>
<evidence type="ECO:0000256" key="5">
    <source>
        <dbReference type="ARBA" id="ARBA00023002"/>
    </source>
</evidence>
<organism evidence="14 15">
    <name type="scientific">Acetobacter aceti</name>
    <dbReference type="NCBI Taxonomy" id="435"/>
    <lineage>
        <taxon>Bacteria</taxon>
        <taxon>Pseudomonadati</taxon>
        <taxon>Pseudomonadota</taxon>
        <taxon>Alphaproteobacteria</taxon>
        <taxon>Acetobacterales</taxon>
        <taxon>Acetobacteraceae</taxon>
        <taxon>Acetobacter</taxon>
        <taxon>Acetobacter subgen. Acetobacter</taxon>
    </lineage>
</organism>
<dbReference type="STRING" id="435.A0U92_10415"/>
<evidence type="ECO:0000256" key="3">
    <source>
        <dbReference type="ARBA" id="ARBA00022559"/>
    </source>
</evidence>
<keyword evidence="12" id="KW-0732">Signal</keyword>
<dbReference type="SUPFAM" id="SSF52833">
    <property type="entry name" value="Thioredoxin-like"/>
    <property type="match status" value="1"/>
</dbReference>
<dbReference type="GO" id="GO:0034599">
    <property type="term" value="P:cellular response to oxidative stress"/>
    <property type="evidence" value="ECO:0007669"/>
    <property type="project" value="TreeGrafter"/>
</dbReference>
<dbReference type="AlphaFoldDB" id="A0A1U9KH89"/>
<keyword evidence="5" id="KW-0560">Oxidoreductase</keyword>
<keyword evidence="15" id="KW-1185">Reference proteome</keyword>
<dbReference type="EC" id="1.11.1.24" evidence="2"/>
<comment type="similarity">
    <text evidence="9">Belongs to the peroxiredoxin family. BCP/PrxQ subfamily.</text>
</comment>